<sequence length="52" mass="5896">MCSVEARLRSNLKSWYFIASDLSTTSEHKITVGVWSICAQMHKLYSTGKDSQ</sequence>
<dbReference type="EMBL" id="HACG01020318">
    <property type="protein sequence ID" value="CEK67183.1"/>
    <property type="molecule type" value="Transcribed_RNA"/>
</dbReference>
<reference evidence="1" key="1">
    <citation type="submission" date="2014-12" db="EMBL/GenBank/DDBJ databases">
        <title>Insight into the proteome of Arion vulgaris.</title>
        <authorList>
            <person name="Aradska J."/>
            <person name="Bulat T."/>
            <person name="Smidak R."/>
            <person name="Sarate P."/>
            <person name="Gangsoo J."/>
            <person name="Sialana F."/>
            <person name="Bilban M."/>
            <person name="Lubec G."/>
        </authorList>
    </citation>
    <scope>NUCLEOTIDE SEQUENCE</scope>
    <source>
        <tissue evidence="1">Skin</tissue>
    </source>
</reference>
<protein>
    <submittedName>
        <fullName evidence="1">Uncharacterized protein</fullName>
    </submittedName>
</protein>
<proteinExistence type="predicted"/>
<accession>A0A0B6ZF63</accession>
<gene>
    <name evidence="1" type="primary">ORF61671</name>
</gene>
<dbReference type="AlphaFoldDB" id="A0A0B6ZF63"/>
<organism evidence="1">
    <name type="scientific">Arion vulgaris</name>
    <dbReference type="NCBI Taxonomy" id="1028688"/>
    <lineage>
        <taxon>Eukaryota</taxon>
        <taxon>Metazoa</taxon>
        <taxon>Spiralia</taxon>
        <taxon>Lophotrochozoa</taxon>
        <taxon>Mollusca</taxon>
        <taxon>Gastropoda</taxon>
        <taxon>Heterobranchia</taxon>
        <taxon>Euthyneura</taxon>
        <taxon>Panpulmonata</taxon>
        <taxon>Eupulmonata</taxon>
        <taxon>Stylommatophora</taxon>
        <taxon>Helicina</taxon>
        <taxon>Arionoidea</taxon>
        <taxon>Arionidae</taxon>
        <taxon>Arion</taxon>
    </lineage>
</organism>
<name>A0A0B6ZF63_9EUPU</name>
<evidence type="ECO:0000313" key="1">
    <source>
        <dbReference type="EMBL" id="CEK67183.1"/>
    </source>
</evidence>